<dbReference type="PRINTS" id="PR00620">
    <property type="entry name" value="HISTONEH2A"/>
</dbReference>
<dbReference type="InterPro" id="IPR002119">
    <property type="entry name" value="Histone_H2A"/>
</dbReference>
<comment type="caution">
    <text evidence="14">The sequence shown here is derived from an EMBL/GenBank/DDBJ whole genome shotgun (WGS) entry which is preliminary data.</text>
</comment>
<feature type="domain" description="Histone H2A C-terminal" evidence="13">
    <location>
        <begin position="102"/>
        <end position="117"/>
    </location>
</feature>
<dbReference type="Pfam" id="PF16211">
    <property type="entry name" value="Histone_H2A_C"/>
    <property type="match status" value="1"/>
</dbReference>
<dbReference type="PANTHER" id="PTHR23430">
    <property type="entry name" value="HISTONE H2A"/>
    <property type="match status" value="1"/>
</dbReference>
<dbReference type="Proteomes" id="UP001162483">
    <property type="component" value="Unassembled WGS sequence"/>
</dbReference>
<dbReference type="CDD" id="cd00074">
    <property type="entry name" value="HFD_H2A"/>
    <property type="match status" value="1"/>
</dbReference>
<evidence type="ECO:0000256" key="1">
    <source>
        <dbReference type="ARBA" id="ARBA00004123"/>
    </source>
</evidence>
<evidence type="ECO:0000256" key="7">
    <source>
        <dbReference type="ARBA" id="ARBA00023125"/>
    </source>
</evidence>
<dbReference type="EMBL" id="CATNWA010019742">
    <property type="protein sequence ID" value="CAI9614738.1"/>
    <property type="molecule type" value="Genomic_DNA"/>
</dbReference>
<evidence type="ECO:0000256" key="3">
    <source>
        <dbReference type="ARBA" id="ARBA00010691"/>
    </source>
</evidence>
<keyword evidence="9 10" id="KW-0544">Nucleosome core</keyword>
<evidence type="ECO:0000256" key="4">
    <source>
        <dbReference type="ARBA" id="ARBA00022454"/>
    </source>
</evidence>
<feature type="region of interest" description="Disordered" evidence="11">
    <location>
        <begin position="1"/>
        <end position="31"/>
    </location>
</feature>
<dbReference type="InterPro" id="IPR032458">
    <property type="entry name" value="Histone_H2A_CS"/>
</dbReference>
<name>A0ABN9H1V5_9NEOB</name>
<dbReference type="SMART" id="SM00414">
    <property type="entry name" value="H2A"/>
    <property type="match status" value="1"/>
</dbReference>
<comment type="subcellular location">
    <subcellularLocation>
        <location evidence="2">Chromosome</location>
    </subcellularLocation>
    <subcellularLocation>
        <location evidence="1 10">Nucleus</location>
    </subcellularLocation>
</comment>
<dbReference type="InterPro" id="IPR007125">
    <property type="entry name" value="H2A/H2B/H3"/>
</dbReference>
<evidence type="ECO:0000313" key="15">
    <source>
        <dbReference type="Proteomes" id="UP001162483"/>
    </source>
</evidence>
<dbReference type="PROSITE" id="PS00046">
    <property type="entry name" value="HISTONE_H2A"/>
    <property type="match status" value="1"/>
</dbReference>
<evidence type="ECO:0000256" key="8">
    <source>
        <dbReference type="ARBA" id="ARBA00023242"/>
    </source>
</evidence>
<dbReference type="InterPro" id="IPR009072">
    <property type="entry name" value="Histone-fold"/>
</dbReference>
<comment type="similarity">
    <text evidence="3 10">Belongs to the histone H2A family.</text>
</comment>
<evidence type="ECO:0000259" key="12">
    <source>
        <dbReference type="Pfam" id="PF00125"/>
    </source>
</evidence>
<organism evidence="14 15">
    <name type="scientific">Staurois parvus</name>
    <dbReference type="NCBI Taxonomy" id="386267"/>
    <lineage>
        <taxon>Eukaryota</taxon>
        <taxon>Metazoa</taxon>
        <taxon>Chordata</taxon>
        <taxon>Craniata</taxon>
        <taxon>Vertebrata</taxon>
        <taxon>Euteleostomi</taxon>
        <taxon>Amphibia</taxon>
        <taxon>Batrachia</taxon>
        <taxon>Anura</taxon>
        <taxon>Neobatrachia</taxon>
        <taxon>Ranoidea</taxon>
        <taxon>Ranidae</taxon>
        <taxon>Staurois</taxon>
    </lineage>
</organism>
<dbReference type="Gene3D" id="1.10.20.10">
    <property type="entry name" value="Histone, subunit A"/>
    <property type="match status" value="1"/>
</dbReference>
<dbReference type="Pfam" id="PF00125">
    <property type="entry name" value="Histone"/>
    <property type="match status" value="1"/>
</dbReference>
<keyword evidence="5" id="KW-0832">Ubl conjugation</keyword>
<evidence type="ECO:0000256" key="2">
    <source>
        <dbReference type="ARBA" id="ARBA00004286"/>
    </source>
</evidence>
<sequence>GGAGGQGGQGQSGRGKQGGKTRAKAKTRSSRAGLQFPVGRVHRLLRKGNYAERVGAGAPVYLAAVLEYLTAEILELAGNAARDNKKTRIIPRHLQLAVRNDEELNKLLGGVTIAQGGESCPTSRPCCCPRRPRATRPPRASNPPTGFPSIRQHNGSSQSPPHLHTKGGHTASIYDTNPTLLSISRGGDRTPSPGRDDPPQV</sequence>
<feature type="region of interest" description="Disordered" evidence="11">
    <location>
        <begin position="117"/>
        <end position="201"/>
    </location>
</feature>
<proteinExistence type="inferred from homology"/>
<comment type="subunit">
    <text evidence="10">The nucleosome is a histone octamer containing two molecules each of H2A, H2B, H3 and H4 assembled in one H3-H4 heterotetramer and two H2A-H2B heterodimers. The octamer wraps approximately 147 bp of DNA.</text>
</comment>
<evidence type="ECO:0000256" key="5">
    <source>
        <dbReference type="ARBA" id="ARBA00022843"/>
    </source>
</evidence>
<dbReference type="InterPro" id="IPR032454">
    <property type="entry name" value="Histone_H2A_C"/>
</dbReference>
<feature type="compositionally biased region" description="Gly residues" evidence="11">
    <location>
        <begin position="1"/>
        <end position="16"/>
    </location>
</feature>
<keyword evidence="4 10" id="KW-0158">Chromosome</keyword>
<evidence type="ECO:0000256" key="11">
    <source>
        <dbReference type="SAM" id="MobiDB-lite"/>
    </source>
</evidence>
<feature type="compositionally biased region" description="Polar residues" evidence="11">
    <location>
        <begin position="173"/>
        <end position="182"/>
    </location>
</feature>
<evidence type="ECO:0000256" key="10">
    <source>
        <dbReference type="RuleBase" id="RU003767"/>
    </source>
</evidence>
<gene>
    <name evidence="14" type="ORF">SPARVUS_LOCUS15123476</name>
</gene>
<evidence type="ECO:0000313" key="14">
    <source>
        <dbReference type="EMBL" id="CAI9614738.1"/>
    </source>
</evidence>
<evidence type="ECO:0000259" key="13">
    <source>
        <dbReference type="Pfam" id="PF16211"/>
    </source>
</evidence>
<evidence type="ECO:0000256" key="9">
    <source>
        <dbReference type="ARBA" id="ARBA00023269"/>
    </source>
</evidence>
<evidence type="ECO:0000256" key="6">
    <source>
        <dbReference type="ARBA" id="ARBA00022990"/>
    </source>
</evidence>
<keyword evidence="15" id="KW-1185">Reference proteome</keyword>
<feature type="non-terminal residue" evidence="14">
    <location>
        <position position="1"/>
    </location>
</feature>
<feature type="domain" description="Core Histone H2A/H2B/H3" evidence="12">
    <location>
        <begin position="17"/>
        <end position="99"/>
    </location>
</feature>
<feature type="compositionally biased region" description="Polar residues" evidence="11">
    <location>
        <begin position="151"/>
        <end position="160"/>
    </location>
</feature>
<reference evidence="14" key="1">
    <citation type="submission" date="2023-05" db="EMBL/GenBank/DDBJ databases">
        <authorList>
            <person name="Stuckert A."/>
        </authorList>
    </citation>
    <scope>NUCLEOTIDE SEQUENCE</scope>
</reference>
<dbReference type="SUPFAM" id="SSF47113">
    <property type="entry name" value="Histone-fold"/>
    <property type="match status" value="1"/>
</dbReference>
<keyword evidence="6" id="KW-0007">Acetylation</keyword>
<keyword evidence="8 10" id="KW-0539">Nucleus</keyword>
<protein>
    <recommendedName>
        <fullName evidence="10">Histone H2A</fullName>
    </recommendedName>
</protein>
<feature type="compositionally biased region" description="Basic residues" evidence="11">
    <location>
        <begin position="17"/>
        <end position="29"/>
    </location>
</feature>
<keyword evidence="7 10" id="KW-0238">DNA-binding</keyword>
<accession>A0ABN9H1V5</accession>